<keyword evidence="6" id="KW-1185">Reference proteome</keyword>
<dbReference type="InterPro" id="IPR015424">
    <property type="entry name" value="PyrdxlP-dep_Trfase"/>
</dbReference>
<dbReference type="CDD" id="cd00610">
    <property type="entry name" value="OAT_like"/>
    <property type="match status" value="1"/>
</dbReference>
<dbReference type="InterPro" id="IPR015421">
    <property type="entry name" value="PyrdxlP-dep_Trfase_major"/>
</dbReference>
<comment type="miscellaneous">
    <text evidence="4">May also have succinyldiaminopimelate aminotransferase activity, thus carrying out the corresponding step in lysine biosynthesis.</text>
</comment>
<name>A0A7W9ZKQ5_NOVIT</name>
<dbReference type="NCBIfam" id="TIGR00707">
    <property type="entry name" value="argD"/>
    <property type="match status" value="1"/>
</dbReference>
<evidence type="ECO:0000256" key="3">
    <source>
        <dbReference type="ARBA" id="ARBA00022898"/>
    </source>
</evidence>
<feature type="binding site" evidence="4">
    <location>
        <position position="132"/>
    </location>
    <ligand>
        <name>N(2)-acetyl-L-ornithine</name>
        <dbReference type="ChEBI" id="CHEBI:57805"/>
    </ligand>
</feature>
<feature type="binding site" evidence="4">
    <location>
        <position position="129"/>
    </location>
    <ligand>
        <name>pyridoxal 5'-phosphate</name>
        <dbReference type="ChEBI" id="CHEBI:597326"/>
    </ligand>
</feature>
<keyword evidence="3 4" id="KW-0663">Pyridoxal phosphate</keyword>
<keyword evidence="1 4" id="KW-0032">Aminotransferase</keyword>
<dbReference type="InterPro" id="IPR050103">
    <property type="entry name" value="Class-III_PLP-dep_AT"/>
</dbReference>
<accession>A0A7W9ZKQ5</accession>
<dbReference type="EMBL" id="JACIIX010000016">
    <property type="protein sequence ID" value="MBB6212019.1"/>
    <property type="molecule type" value="Genomic_DNA"/>
</dbReference>
<keyword evidence="2 4" id="KW-0808">Transferase</keyword>
<dbReference type="PIRSF" id="PIRSF000521">
    <property type="entry name" value="Transaminase_4ab_Lys_Orn"/>
    <property type="match status" value="1"/>
</dbReference>
<proteinExistence type="inferred from homology"/>
<feature type="binding site" evidence="4">
    <location>
        <begin position="97"/>
        <end position="98"/>
    </location>
    <ligand>
        <name>pyridoxal 5'-phosphate</name>
        <dbReference type="ChEBI" id="CHEBI:597326"/>
    </ligand>
</feature>
<dbReference type="AlphaFoldDB" id="A0A7W9ZKQ5"/>
<dbReference type="FunFam" id="3.40.640.10:FF:000004">
    <property type="entry name" value="Acetylornithine aminotransferase"/>
    <property type="match status" value="1"/>
</dbReference>
<dbReference type="Proteomes" id="UP000544872">
    <property type="component" value="Unassembled WGS sequence"/>
</dbReference>
<feature type="binding site" evidence="4">
    <location>
        <begin position="214"/>
        <end position="217"/>
    </location>
    <ligand>
        <name>pyridoxal 5'-phosphate</name>
        <dbReference type="ChEBI" id="CHEBI:597326"/>
    </ligand>
</feature>
<dbReference type="PANTHER" id="PTHR11986">
    <property type="entry name" value="AMINOTRANSFERASE CLASS III"/>
    <property type="match status" value="1"/>
</dbReference>
<feature type="binding site" evidence="4">
    <location>
        <position position="271"/>
    </location>
    <ligand>
        <name>N(2)-acetyl-L-ornithine</name>
        <dbReference type="ChEBI" id="CHEBI:57805"/>
    </ligand>
</feature>
<comment type="catalytic activity">
    <reaction evidence="4">
        <text>N(2)-acetyl-L-ornithine + 2-oxoglutarate = N-acetyl-L-glutamate 5-semialdehyde + L-glutamate</text>
        <dbReference type="Rhea" id="RHEA:18049"/>
        <dbReference type="ChEBI" id="CHEBI:16810"/>
        <dbReference type="ChEBI" id="CHEBI:29123"/>
        <dbReference type="ChEBI" id="CHEBI:29985"/>
        <dbReference type="ChEBI" id="CHEBI:57805"/>
        <dbReference type="EC" id="2.6.1.11"/>
    </reaction>
</comment>
<dbReference type="Pfam" id="PF00202">
    <property type="entry name" value="Aminotran_3"/>
    <property type="match status" value="1"/>
</dbReference>
<dbReference type="UniPathway" id="UPA00068">
    <property type="reaction ID" value="UER00109"/>
</dbReference>
<dbReference type="GO" id="GO:0006526">
    <property type="term" value="P:L-arginine biosynthetic process"/>
    <property type="evidence" value="ECO:0007669"/>
    <property type="project" value="UniProtKB-UniRule"/>
</dbReference>
<sequence length="394" mass="41206">MTIPAVMPTYARFDLAFERGEGAWMYTVDGRRFLDFGSGIAVNALGHAHPHLVKVLQDQAATLWHTSNMFHIPGQQKLAERLVANTFADTVFFCNSGAEALELSIKIARRYQQSQGNGRYRVITARNAFHGRTLATLAAAGQQKYLEGFGPVVEGFDHVAFGNLNEARAAVTPETAAVLVEPIQGEGGITPASADYLRGLRAMCDEYGLLLMFDEVQCGVGRTGKLFDHQWTGITPDVMAVAKGLGGGFPVGACLATEKAAACMGAGSHGSTFGGNPLAMAVANGVLDVVLAPGFLDQVNATAAVLWPKLEALVAKYPGVITEVRGRGLMIGLKCAVTNSDLVKALHAQGMVTVAGGDNVVRLLPPLTIGDAEIAAAIEKLDGACAALSAGGAA</sequence>
<gene>
    <name evidence="4" type="primary">argD</name>
    <name evidence="5" type="ORF">FHS48_003466</name>
</gene>
<keyword evidence="4" id="KW-0963">Cytoplasm</keyword>
<dbReference type="SUPFAM" id="SSF53383">
    <property type="entry name" value="PLP-dependent transferases"/>
    <property type="match status" value="1"/>
</dbReference>
<dbReference type="PANTHER" id="PTHR11986:SF113">
    <property type="entry name" value="SUCCINYLORNITHINE TRANSAMINASE"/>
    <property type="match status" value="1"/>
</dbReference>
<evidence type="ECO:0000256" key="2">
    <source>
        <dbReference type="ARBA" id="ARBA00022679"/>
    </source>
</evidence>
<evidence type="ECO:0000256" key="4">
    <source>
        <dbReference type="HAMAP-Rule" id="MF_01107"/>
    </source>
</evidence>
<dbReference type="InterPro" id="IPR049704">
    <property type="entry name" value="Aminotrans_3_PPA_site"/>
</dbReference>
<dbReference type="PROSITE" id="PS00600">
    <property type="entry name" value="AA_TRANSFER_CLASS_3"/>
    <property type="match status" value="1"/>
</dbReference>
<comment type="similarity">
    <text evidence="4">Belongs to the class-III pyridoxal-phosphate-dependent aminotransferase family. ArgD subfamily.</text>
</comment>
<evidence type="ECO:0000256" key="1">
    <source>
        <dbReference type="ARBA" id="ARBA00022576"/>
    </source>
</evidence>
<dbReference type="GO" id="GO:0030170">
    <property type="term" value="F:pyridoxal phosphate binding"/>
    <property type="evidence" value="ECO:0007669"/>
    <property type="project" value="InterPro"/>
</dbReference>
<dbReference type="Gene3D" id="3.90.1150.10">
    <property type="entry name" value="Aspartate Aminotransferase, domain 1"/>
    <property type="match status" value="1"/>
</dbReference>
<organism evidence="5 6">
    <name type="scientific">Novispirillum itersonii</name>
    <name type="common">Aquaspirillum itersonii</name>
    <dbReference type="NCBI Taxonomy" id="189"/>
    <lineage>
        <taxon>Bacteria</taxon>
        <taxon>Pseudomonadati</taxon>
        <taxon>Pseudomonadota</taxon>
        <taxon>Alphaproteobacteria</taxon>
        <taxon>Rhodospirillales</taxon>
        <taxon>Novispirillaceae</taxon>
        <taxon>Novispirillum</taxon>
    </lineage>
</organism>
<dbReference type="GO" id="GO:0003992">
    <property type="term" value="F:N2-acetyl-L-ornithine:2-oxoglutarate 5-aminotransferase activity"/>
    <property type="evidence" value="ECO:0007669"/>
    <property type="project" value="UniProtKB-UniRule"/>
</dbReference>
<dbReference type="InterPro" id="IPR015422">
    <property type="entry name" value="PyrdxlP-dep_Trfase_small"/>
</dbReference>
<evidence type="ECO:0000313" key="5">
    <source>
        <dbReference type="EMBL" id="MBB6212019.1"/>
    </source>
</evidence>
<dbReference type="NCBIfam" id="NF002325">
    <property type="entry name" value="PRK01278.1"/>
    <property type="match status" value="1"/>
</dbReference>
<comment type="subunit">
    <text evidence="4">Homodimer.</text>
</comment>
<dbReference type="EC" id="2.6.1.11" evidence="4"/>
<keyword evidence="4" id="KW-0055">Arginine biosynthesis</keyword>
<reference evidence="5 6" key="1">
    <citation type="submission" date="2020-08" db="EMBL/GenBank/DDBJ databases">
        <title>Genomic Encyclopedia of Type Strains, Phase IV (KMG-IV): sequencing the most valuable type-strain genomes for metagenomic binning, comparative biology and taxonomic classification.</title>
        <authorList>
            <person name="Goeker M."/>
        </authorList>
    </citation>
    <scope>NUCLEOTIDE SEQUENCE [LARGE SCALE GENOMIC DNA]</scope>
    <source>
        <strain evidence="5 6">DSM 11590</strain>
    </source>
</reference>
<dbReference type="GO" id="GO:0042802">
    <property type="term" value="F:identical protein binding"/>
    <property type="evidence" value="ECO:0007669"/>
    <property type="project" value="TreeGrafter"/>
</dbReference>
<dbReference type="InterPro" id="IPR004636">
    <property type="entry name" value="AcOrn/SuccOrn_fam"/>
</dbReference>
<comment type="subcellular location">
    <subcellularLocation>
        <location evidence="4">Cytoplasm</location>
    </subcellularLocation>
</comment>
<dbReference type="RefSeq" id="WP_184265305.1">
    <property type="nucleotide sequence ID" value="NZ_JACIIX010000016.1"/>
</dbReference>
<dbReference type="Gene3D" id="3.40.640.10">
    <property type="entry name" value="Type I PLP-dependent aspartate aminotransferase-like (Major domain)"/>
    <property type="match status" value="1"/>
</dbReference>
<comment type="cofactor">
    <cofactor evidence="4">
        <name>pyridoxal 5'-phosphate</name>
        <dbReference type="ChEBI" id="CHEBI:597326"/>
    </cofactor>
    <text evidence="4">Binds 1 pyridoxal phosphate per subunit.</text>
</comment>
<feature type="binding site" evidence="4">
    <location>
        <position position="272"/>
    </location>
    <ligand>
        <name>pyridoxal 5'-phosphate</name>
        <dbReference type="ChEBI" id="CHEBI:597326"/>
    </ligand>
</feature>
<evidence type="ECO:0000313" key="6">
    <source>
        <dbReference type="Proteomes" id="UP000544872"/>
    </source>
</evidence>
<comment type="caution">
    <text evidence="5">The sequence shown here is derived from an EMBL/GenBank/DDBJ whole genome shotgun (WGS) entry which is preliminary data.</text>
</comment>
<dbReference type="GO" id="GO:0005737">
    <property type="term" value="C:cytoplasm"/>
    <property type="evidence" value="ECO:0007669"/>
    <property type="project" value="UniProtKB-SubCell"/>
</dbReference>
<dbReference type="HAMAP" id="MF_01107">
    <property type="entry name" value="ArgD_aminotrans_3"/>
    <property type="match status" value="1"/>
</dbReference>
<feature type="modified residue" description="N6-(pyridoxal phosphate)lysine" evidence="4">
    <location>
        <position position="243"/>
    </location>
</feature>
<protein>
    <recommendedName>
        <fullName evidence="4">Acetylornithine aminotransferase</fullName>
        <shortName evidence="4">ACOAT</shortName>
        <ecNumber evidence="4">2.6.1.11</ecNumber>
    </recommendedName>
</protein>
<keyword evidence="4" id="KW-0028">Amino-acid biosynthesis</keyword>
<comment type="pathway">
    <text evidence="4">Amino-acid biosynthesis; L-arginine biosynthesis; N(2)-acetyl-L-ornithine from L-glutamate: step 4/4.</text>
</comment>
<dbReference type="InterPro" id="IPR005814">
    <property type="entry name" value="Aminotrans_3"/>
</dbReference>